<dbReference type="Gene3D" id="3.40.605.10">
    <property type="entry name" value="Aldehyde Dehydrogenase, Chain A, domain 1"/>
    <property type="match status" value="1"/>
</dbReference>
<keyword evidence="2" id="KW-0125">Carotenoid biosynthesis</keyword>
<gene>
    <name evidence="8" type="ORF">QBC34DRAFT_120859</name>
</gene>
<evidence type="ECO:0000313" key="9">
    <source>
        <dbReference type="Proteomes" id="UP001321760"/>
    </source>
</evidence>
<dbReference type="InterPro" id="IPR015590">
    <property type="entry name" value="Aldehyde_DH_dom"/>
</dbReference>
<dbReference type="CDD" id="cd07135">
    <property type="entry name" value="ALDH_F14-YMR110C"/>
    <property type="match status" value="1"/>
</dbReference>
<feature type="domain" description="Aldehyde dehydrogenase" evidence="7">
    <location>
        <begin position="10"/>
        <end position="448"/>
    </location>
</feature>
<dbReference type="InterPro" id="IPR016163">
    <property type="entry name" value="Ald_DH_C"/>
</dbReference>
<dbReference type="InterPro" id="IPR016161">
    <property type="entry name" value="Ald_DH/histidinol_DH"/>
</dbReference>
<evidence type="ECO:0000256" key="5">
    <source>
        <dbReference type="PIRNR" id="PIRNR036492"/>
    </source>
</evidence>
<dbReference type="GO" id="GO:0006081">
    <property type="term" value="P:aldehyde metabolic process"/>
    <property type="evidence" value="ECO:0007669"/>
    <property type="project" value="InterPro"/>
</dbReference>
<dbReference type="PIRSF" id="PIRSF036492">
    <property type="entry name" value="ALDH"/>
    <property type="match status" value="1"/>
</dbReference>
<feature type="active site" evidence="6">
    <location>
        <position position="262"/>
    </location>
</feature>
<accession>A0AAV9GIX7</accession>
<evidence type="ECO:0000256" key="3">
    <source>
        <dbReference type="ARBA" id="ARBA00023002"/>
    </source>
</evidence>
<dbReference type="Gene3D" id="3.40.309.10">
    <property type="entry name" value="Aldehyde Dehydrogenase, Chain A, domain 2"/>
    <property type="match status" value="1"/>
</dbReference>
<keyword evidence="9" id="KW-1185">Reference proteome</keyword>
<evidence type="ECO:0000256" key="1">
    <source>
        <dbReference type="ARBA" id="ARBA00009986"/>
    </source>
</evidence>
<dbReference type="PANTHER" id="PTHR43570:SF11">
    <property type="entry name" value="ALDEHYDE DEHYDROGENASE"/>
    <property type="match status" value="1"/>
</dbReference>
<dbReference type="InterPro" id="IPR016162">
    <property type="entry name" value="Ald_DH_N"/>
</dbReference>
<feature type="active site" evidence="6">
    <location>
        <position position="228"/>
    </location>
</feature>
<evidence type="ECO:0000313" key="8">
    <source>
        <dbReference type="EMBL" id="KAK4447885.1"/>
    </source>
</evidence>
<comment type="similarity">
    <text evidence="1 5">Belongs to the aldehyde dehydrogenase family.</text>
</comment>
<dbReference type="GO" id="GO:0004029">
    <property type="term" value="F:aldehyde dehydrogenase (NAD+) activity"/>
    <property type="evidence" value="ECO:0007669"/>
    <property type="project" value="TreeGrafter"/>
</dbReference>
<dbReference type="GO" id="GO:0016117">
    <property type="term" value="P:carotenoid biosynthetic process"/>
    <property type="evidence" value="ECO:0007669"/>
    <property type="project" value="UniProtKB-KW"/>
</dbReference>
<dbReference type="GO" id="GO:0005737">
    <property type="term" value="C:cytoplasm"/>
    <property type="evidence" value="ECO:0007669"/>
    <property type="project" value="TreeGrafter"/>
</dbReference>
<dbReference type="InterPro" id="IPR012394">
    <property type="entry name" value="Aldehyde_DH_NAD(P)"/>
</dbReference>
<keyword evidence="3 5" id="KW-0560">Oxidoreductase</keyword>
<name>A0AAV9GIX7_9PEZI</name>
<sequence>MAATSFKIPQFENTGVDVIPAIASNTRSTFRTNKTKNVQWRLTQLRKLYWAVEDYRAQMLAALKKDLNKAEFESTLTEVDWVKNDCMFMIQHLETFVKDEKLKAPTVPAHFSLMKFRVRKEPLGAALIIGPYNYPVQLTLSPLVGAIAAGCTAVVKPSELTPACAMVLRDLIQKRLDPNAYAVVNGGIPEVQALLNEKWDKIFFTGSSQVGTIIAKKAAETLTPVTLELGGRNPAFITKSANLKVAAKRLLWGKTLNAGQVCLSQNYVLIDKDLVPQFIEHLKEAYKESFPNGAKASPDFARIVNTRHFHRLKKMLDETKGKIVMGGELDESELFIEPTAVLINSTDDSMMTEESFGPIFSIYPVHSLDQALNIANSVHRTPLALYSFGNKKENDRVLNEMTSGGATLNDSYFHGSVNAVPFGGVGDSGMGVAHGKYAFDTFSHARTIADTPNWADGLLKARYMPYDFKNLRVMKMMAPKPNFDRNGKVVRGLGYWLGLILGLGAKGAKGALFRWLLVVAGSYMYQQRQRS</sequence>
<evidence type="ECO:0000256" key="4">
    <source>
        <dbReference type="ARBA" id="ARBA00023027"/>
    </source>
</evidence>
<organism evidence="8 9">
    <name type="scientific">Podospora aff. communis PSN243</name>
    <dbReference type="NCBI Taxonomy" id="3040156"/>
    <lineage>
        <taxon>Eukaryota</taxon>
        <taxon>Fungi</taxon>
        <taxon>Dikarya</taxon>
        <taxon>Ascomycota</taxon>
        <taxon>Pezizomycotina</taxon>
        <taxon>Sordariomycetes</taxon>
        <taxon>Sordariomycetidae</taxon>
        <taxon>Sordariales</taxon>
        <taxon>Podosporaceae</taxon>
        <taxon>Podospora</taxon>
    </lineage>
</organism>
<keyword evidence="4" id="KW-0520">NAD</keyword>
<dbReference type="PANTHER" id="PTHR43570">
    <property type="entry name" value="ALDEHYDE DEHYDROGENASE"/>
    <property type="match status" value="1"/>
</dbReference>
<dbReference type="EMBL" id="MU865946">
    <property type="protein sequence ID" value="KAK4447885.1"/>
    <property type="molecule type" value="Genomic_DNA"/>
</dbReference>
<dbReference type="FunFam" id="3.40.605.10:FF:000004">
    <property type="entry name" value="Aldehyde dehydrogenase"/>
    <property type="match status" value="1"/>
</dbReference>
<protein>
    <recommendedName>
        <fullName evidence="5">Aldehyde dehydrogenase</fullName>
    </recommendedName>
</protein>
<comment type="caution">
    <text evidence="8">The sequence shown here is derived from an EMBL/GenBank/DDBJ whole genome shotgun (WGS) entry which is preliminary data.</text>
</comment>
<reference evidence="8" key="1">
    <citation type="journal article" date="2023" name="Mol. Phylogenet. Evol.">
        <title>Genome-scale phylogeny and comparative genomics of the fungal order Sordariales.</title>
        <authorList>
            <person name="Hensen N."/>
            <person name="Bonometti L."/>
            <person name="Westerberg I."/>
            <person name="Brannstrom I.O."/>
            <person name="Guillou S."/>
            <person name="Cros-Aarteil S."/>
            <person name="Calhoun S."/>
            <person name="Haridas S."/>
            <person name="Kuo A."/>
            <person name="Mondo S."/>
            <person name="Pangilinan J."/>
            <person name="Riley R."/>
            <person name="LaButti K."/>
            <person name="Andreopoulos B."/>
            <person name="Lipzen A."/>
            <person name="Chen C."/>
            <person name="Yan M."/>
            <person name="Daum C."/>
            <person name="Ng V."/>
            <person name="Clum A."/>
            <person name="Steindorff A."/>
            <person name="Ohm R.A."/>
            <person name="Martin F."/>
            <person name="Silar P."/>
            <person name="Natvig D.O."/>
            <person name="Lalanne C."/>
            <person name="Gautier V."/>
            <person name="Ament-Velasquez S.L."/>
            <person name="Kruys A."/>
            <person name="Hutchinson M.I."/>
            <person name="Powell A.J."/>
            <person name="Barry K."/>
            <person name="Miller A.N."/>
            <person name="Grigoriev I.V."/>
            <person name="Debuchy R."/>
            <person name="Gladieux P."/>
            <person name="Hiltunen Thoren M."/>
            <person name="Johannesson H."/>
        </authorList>
    </citation>
    <scope>NUCLEOTIDE SEQUENCE</scope>
    <source>
        <strain evidence="8">PSN243</strain>
    </source>
</reference>
<dbReference type="Proteomes" id="UP001321760">
    <property type="component" value="Unassembled WGS sequence"/>
</dbReference>
<evidence type="ECO:0000256" key="2">
    <source>
        <dbReference type="ARBA" id="ARBA00022746"/>
    </source>
</evidence>
<proteinExistence type="inferred from homology"/>
<dbReference type="AlphaFoldDB" id="A0AAV9GIX7"/>
<evidence type="ECO:0000256" key="6">
    <source>
        <dbReference type="PIRSR" id="PIRSR036492-1"/>
    </source>
</evidence>
<dbReference type="SUPFAM" id="SSF53720">
    <property type="entry name" value="ALDH-like"/>
    <property type="match status" value="1"/>
</dbReference>
<evidence type="ECO:0000259" key="7">
    <source>
        <dbReference type="Pfam" id="PF00171"/>
    </source>
</evidence>
<dbReference type="Pfam" id="PF00171">
    <property type="entry name" value="Aldedh"/>
    <property type="match status" value="1"/>
</dbReference>
<reference evidence="8" key="2">
    <citation type="submission" date="2023-05" db="EMBL/GenBank/DDBJ databases">
        <authorList>
            <consortium name="Lawrence Berkeley National Laboratory"/>
            <person name="Steindorff A."/>
            <person name="Hensen N."/>
            <person name="Bonometti L."/>
            <person name="Westerberg I."/>
            <person name="Brannstrom I.O."/>
            <person name="Guillou S."/>
            <person name="Cros-Aarteil S."/>
            <person name="Calhoun S."/>
            <person name="Haridas S."/>
            <person name="Kuo A."/>
            <person name="Mondo S."/>
            <person name="Pangilinan J."/>
            <person name="Riley R."/>
            <person name="Labutti K."/>
            <person name="Andreopoulos B."/>
            <person name="Lipzen A."/>
            <person name="Chen C."/>
            <person name="Yanf M."/>
            <person name="Daum C."/>
            <person name="Ng V."/>
            <person name="Clum A."/>
            <person name="Ohm R."/>
            <person name="Martin F."/>
            <person name="Silar P."/>
            <person name="Natvig D."/>
            <person name="Lalanne C."/>
            <person name="Gautier V."/>
            <person name="Ament-Velasquez S.L."/>
            <person name="Kruys A."/>
            <person name="Hutchinson M.I."/>
            <person name="Powell A.J."/>
            <person name="Barry K."/>
            <person name="Miller A.N."/>
            <person name="Grigoriev I.V."/>
            <person name="Debuchy R."/>
            <person name="Gladieux P."/>
            <person name="Thoren M.H."/>
            <person name="Johannesson H."/>
        </authorList>
    </citation>
    <scope>NUCLEOTIDE SEQUENCE</scope>
    <source>
        <strain evidence="8">PSN243</strain>
    </source>
</reference>
<dbReference type="FunFam" id="3.40.309.10:FF:000025">
    <property type="entry name" value="Aldehyde dehydrogenase"/>
    <property type="match status" value="1"/>
</dbReference>